<evidence type="ECO:0000259" key="8">
    <source>
        <dbReference type="PROSITE" id="PS50011"/>
    </source>
</evidence>
<dbReference type="SUPFAM" id="SSF56112">
    <property type="entry name" value="Protein kinase-like (PK-like)"/>
    <property type="match status" value="1"/>
</dbReference>
<dbReference type="AlphaFoldDB" id="A0A1G9JQC6"/>
<keyword evidence="10" id="KW-1185">Reference proteome</keyword>
<dbReference type="PROSITE" id="PS50011">
    <property type="entry name" value="PROTEIN_KINASE_DOM"/>
    <property type="match status" value="1"/>
</dbReference>
<organism evidence="9 10">
    <name type="scientific">Streptomyces indicus</name>
    <dbReference type="NCBI Taxonomy" id="417292"/>
    <lineage>
        <taxon>Bacteria</taxon>
        <taxon>Bacillati</taxon>
        <taxon>Actinomycetota</taxon>
        <taxon>Actinomycetes</taxon>
        <taxon>Kitasatosporales</taxon>
        <taxon>Streptomycetaceae</taxon>
        <taxon>Streptomyces</taxon>
    </lineage>
</organism>
<dbReference type="InterPro" id="IPR050660">
    <property type="entry name" value="NEK_Ser/Thr_kinase"/>
</dbReference>
<keyword evidence="7" id="KW-0472">Membrane</keyword>
<dbReference type="STRING" id="417292.SAMN05421806_13328"/>
<feature type="region of interest" description="Disordered" evidence="6">
    <location>
        <begin position="205"/>
        <end position="234"/>
    </location>
</feature>
<dbReference type="PANTHER" id="PTHR43671:SF13">
    <property type="entry name" value="SERINE_THREONINE-PROTEIN KINASE NEK2"/>
    <property type="match status" value="1"/>
</dbReference>
<proteinExistence type="predicted"/>
<keyword evidence="9" id="KW-0723">Serine/threonine-protein kinase</keyword>
<dbReference type="SMART" id="SM00220">
    <property type="entry name" value="S_TKc"/>
    <property type="match status" value="1"/>
</dbReference>
<dbReference type="EC" id="2.7.11.1" evidence="1"/>
<dbReference type="Pfam" id="PF00069">
    <property type="entry name" value="Pkinase"/>
    <property type="match status" value="1"/>
</dbReference>
<reference evidence="9 10" key="1">
    <citation type="submission" date="2016-10" db="EMBL/GenBank/DDBJ databases">
        <authorList>
            <person name="de Groot N.N."/>
        </authorList>
    </citation>
    <scope>NUCLEOTIDE SEQUENCE [LARGE SCALE GENOMIC DNA]</scope>
    <source>
        <strain evidence="9 10">CGMCC 4.5727</strain>
    </source>
</reference>
<evidence type="ECO:0000256" key="5">
    <source>
        <dbReference type="ARBA" id="ARBA00022840"/>
    </source>
</evidence>
<evidence type="ECO:0000313" key="10">
    <source>
        <dbReference type="Proteomes" id="UP000199155"/>
    </source>
</evidence>
<evidence type="ECO:0000313" key="9">
    <source>
        <dbReference type="EMBL" id="SDL39173.1"/>
    </source>
</evidence>
<feature type="compositionally biased region" description="Polar residues" evidence="6">
    <location>
        <begin position="217"/>
        <end position="232"/>
    </location>
</feature>
<evidence type="ECO:0000256" key="7">
    <source>
        <dbReference type="SAM" id="Phobius"/>
    </source>
</evidence>
<keyword evidence="7" id="KW-1133">Transmembrane helix</keyword>
<dbReference type="PANTHER" id="PTHR43671">
    <property type="entry name" value="SERINE/THREONINE-PROTEIN KINASE NEK"/>
    <property type="match status" value="1"/>
</dbReference>
<evidence type="ECO:0000256" key="3">
    <source>
        <dbReference type="ARBA" id="ARBA00022741"/>
    </source>
</evidence>
<dbReference type="EMBL" id="FNFF01000033">
    <property type="protein sequence ID" value="SDL39173.1"/>
    <property type="molecule type" value="Genomic_DNA"/>
</dbReference>
<dbReference type="InterPro" id="IPR008271">
    <property type="entry name" value="Ser/Thr_kinase_AS"/>
</dbReference>
<feature type="transmembrane region" description="Helical" evidence="7">
    <location>
        <begin position="291"/>
        <end position="311"/>
    </location>
</feature>
<evidence type="ECO:0000256" key="1">
    <source>
        <dbReference type="ARBA" id="ARBA00012513"/>
    </source>
</evidence>
<dbReference type="GO" id="GO:0005524">
    <property type="term" value="F:ATP binding"/>
    <property type="evidence" value="ECO:0007669"/>
    <property type="project" value="UniProtKB-KW"/>
</dbReference>
<keyword evidence="2" id="KW-0808">Transferase</keyword>
<name>A0A1G9JQC6_9ACTN</name>
<dbReference type="CDD" id="cd14014">
    <property type="entry name" value="STKc_PknB_like"/>
    <property type="match status" value="1"/>
</dbReference>
<sequence>MDLAAGGTVSSLVGDYGPLPPRYAALLVDQLLAGLEAVHGMRILHRDIKPGNLLLEATGTRRPVWRVGDFGLAHQDGDVRMTLVHQVIGTPGYIAPEQYEGAEPDPQADLFAVGVVALYLLTGTRPDTPALVRGYSADGTPPPEPEQIPEPWWQLITQLLHPDPLQRLATADQARTVLAAIVPQLPEPDSDSTIEVFDQLAPLPEGFGPEGPITAEPSATTDGAEGTSNTTARLRRPTPSFSVAAPRSAAARRSVVAPADGATSITARLTAPSPAAPEPVPPAPSGGLPAGTGWLTALGLLLVAVGIWAWFQA</sequence>
<evidence type="ECO:0000256" key="6">
    <source>
        <dbReference type="SAM" id="MobiDB-lite"/>
    </source>
</evidence>
<accession>A0A1G9JQC6</accession>
<dbReference type="PROSITE" id="PS00108">
    <property type="entry name" value="PROTEIN_KINASE_ST"/>
    <property type="match status" value="1"/>
</dbReference>
<keyword evidence="3" id="KW-0547">Nucleotide-binding</keyword>
<keyword evidence="4 9" id="KW-0418">Kinase</keyword>
<dbReference type="InterPro" id="IPR000719">
    <property type="entry name" value="Prot_kinase_dom"/>
</dbReference>
<protein>
    <recommendedName>
        <fullName evidence="1">non-specific serine/threonine protein kinase</fullName>
        <ecNumber evidence="1">2.7.11.1</ecNumber>
    </recommendedName>
</protein>
<evidence type="ECO:0000256" key="2">
    <source>
        <dbReference type="ARBA" id="ARBA00022679"/>
    </source>
</evidence>
<dbReference type="Gene3D" id="1.10.510.10">
    <property type="entry name" value="Transferase(Phosphotransferase) domain 1"/>
    <property type="match status" value="1"/>
</dbReference>
<keyword evidence="7" id="KW-0812">Transmembrane</keyword>
<gene>
    <name evidence="9" type="ORF">SAMN05421806_13328</name>
</gene>
<keyword evidence="5" id="KW-0067">ATP-binding</keyword>
<feature type="domain" description="Protein kinase" evidence="8">
    <location>
        <begin position="1"/>
        <end position="185"/>
    </location>
</feature>
<dbReference type="Proteomes" id="UP000199155">
    <property type="component" value="Unassembled WGS sequence"/>
</dbReference>
<dbReference type="InterPro" id="IPR011009">
    <property type="entry name" value="Kinase-like_dom_sf"/>
</dbReference>
<evidence type="ECO:0000256" key="4">
    <source>
        <dbReference type="ARBA" id="ARBA00022777"/>
    </source>
</evidence>
<dbReference type="GO" id="GO:0004674">
    <property type="term" value="F:protein serine/threonine kinase activity"/>
    <property type="evidence" value="ECO:0007669"/>
    <property type="project" value="UniProtKB-KW"/>
</dbReference>